<dbReference type="KEGG" id="ppp:112292216"/>
<accession>A0A2K1L7H0</accession>
<dbReference type="Gramene" id="Pp3c1_8530V3.3">
    <property type="protein sequence ID" value="Pp3c1_8530V3.3"/>
    <property type="gene ID" value="Pp3c1_8530"/>
</dbReference>
<dbReference type="Pfam" id="PF00856">
    <property type="entry name" value="SET"/>
    <property type="match status" value="1"/>
</dbReference>
<dbReference type="SUPFAM" id="SSF82199">
    <property type="entry name" value="SET domain"/>
    <property type="match status" value="1"/>
</dbReference>
<dbReference type="Gramene" id="Pp3c1_8530V3.1">
    <property type="protein sequence ID" value="Pp3c1_8530V3.1"/>
    <property type="gene ID" value="Pp3c1_8530"/>
</dbReference>
<protein>
    <recommendedName>
        <fullName evidence="4">SET domain-containing protein</fullName>
    </recommendedName>
</protein>
<evidence type="ECO:0000313" key="7">
    <source>
        <dbReference type="Proteomes" id="UP000006727"/>
    </source>
</evidence>
<dbReference type="GO" id="GO:0032259">
    <property type="term" value="P:methylation"/>
    <property type="evidence" value="ECO:0007669"/>
    <property type="project" value="UniProtKB-KW"/>
</dbReference>
<dbReference type="GeneID" id="112292216"/>
<dbReference type="Pfam" id="PF09273">
    <property type="entry name" value="Rubis-subs-bind"/>
    <property type="match status" value="1"/>
</dbReference>
<dbReference type="PaxDb" id="3218-PP1S38_167V6.1"/>
<reference evidence="5 7" key="2">
    <citation type="journal article" date="2018" name="Plant J.">
        <title>The Physcomitrella patens chromosome-scale assembly reveals moss genome structure and evolution.</title>
        <authorList>
            <person name="Lang D."/>
            <person name="Ullrich K.K."/>
            <person name="Murat F."/>
            <person name="Fuchs J."/>
            <person name="Jenkins J."/>
            <person name="Haas F.B."/>
            <person name="Piednoel M."/>
            <person name="Gundlach H."/>
            <person name="Van Bel M."/>
            <person name="Meyberg R."/>
            <person name="Vives C."/>
            <person name="Morata J."/>
            <person name="Symeonidi A."/>
            <person name="Hiss M."/>
            <person name="Muchero W."/>
            <person name="Kamisugi Y."/>
            <person name="Saleh O."/>
            <person name="Blanc G."/>
            <person name="Decker E.L."/>
            <person name="van Gessel N."/>
            <person name="Grimwood J."/>
            <person name="Hayes R.D."/>
            <person name="Graham S.W."/>
            <person name="Gunter L.E."/>
            <person name="McDaniel S.F."/>
            <person name="Hoernstein S.N.W."/>
            <person name="Larsson A."/>
            <person name="Li F.W."/>
            <person name="Perroud P.F."/>
            <person name="Phillips J."/>
            <person name="Ranjan P."/>
            <person name="Rokshar D.S."/>
            <person name="Rothfels C.J."/>
            <person name="Schneider L."/>
            <person name="Shu S."/>
            <person name="Stevenson D.W."/>
            <person name="Thummler F."/>
            <person name="Tillich M."/>
            <person name="Villarreal Aguilar J.C."/>
            <person name="Widiez T."/>
            <person name="Wong G.K."/>
            <person name="Wymore A."/>
            <person name="Zhang Y."/>
            <person name="Zimmer A.D."/>
            <person name="Quatrano R.S."/>
            <person name="Mayer K.F.X."/>
            <person name="Goodstein D."/>
            <person name="Casacuberta J.M."/>
            <person name="Vandepoele K."/>
            <person name="Reski R."/>
            <person name="Cuming A.C."/>
            <person name="Tuskan G.A."/>
            <person name="Maumus F."/>
            <person name="Salse J."/>
            <person name="Schmutz J."/>
            <person name="Rensing S.A."/>
        </authorList>
    </citation>
    <scope>NUCLEOTIDE SEQUENCE [LARGE SCALE GENOMIC DNA]</scope>
    <source>
        <strain evidence="6 7">cv. Gransden 2004</strain>
    </source>
</reference>
<dbReference type="InterPro" id="IPR015353">
    <property type="entry name" value="Rubisco_LSMT_subst-bd"/>
</dbReference>
<proteinExistence type="predicted"/>
<keyword evidence="3" id="KW-0949">S-adenosyl-L-methionine</keyword>
<evidence type="ECO:0000259" key="4">
    <source>
        <dbReference type="PROSITE" id="PS50280"/>
    </source>
</evidence>
<dbReference type="SUPFAM" id="SSF81822">
    <property type="entry name" value="RuBisCo LSMT C-terminal, substrate-binding domain"/>
    <property type="match status" value="1"/>
</dbReference>
<dbReference type="PANTHER" id="PTHR13271:SF116">
    <property type="entry name" value="F21J9.27"/>
    <property type="match status" value="1"/>
</dbReference>
<dbReference type="GO" id="GO:0016279">
    <property type="term" value="F:protein-lysine N-methyltransferase activity"/>
    <property type="evidence" value="ECO:0000318"/>
    <property type="project" value="GO_Central"/>
</dbReference>
<dbReference type="CDD" id="cd10527">
    <property type="entry name" value="SET_LSMT"/>
    <property type="match status" value="1"/>
</dbReference>
<dbReference type="STRING" id="3218.A0A2K1L7H0"/>
<evidence type="ECO:0000256" key="1">
    <source>
        <dbReference type="ARBA" id="ARBA00022603"/>
    </source>
</evidence>
<gene>
    <name evidence="6" type="primary">LOC112292216</name>
    <name evidence="5" type="ORF">PHYPA_000397</name>
</gene>
<evidence type="ECO:0000256" key="2">
    <source>
        <dbReference type="ARBA" id="ARBA00022679"/>
    </source>
</evidence>
<dbReference type="EnsemblPlants" id="Pp3c1_8530V3.3">
    <property type="protein sequence ID" value="Pp3c1_8530V3.3"/>
    <property type="gene ID" value="Pp3c1_8530"/>
</dbReference>
<name>A0A2K1L7H0_PHYPA</name>
<dbReference type="AlphaFoldDB" id="A0A2K1L7H0"/>
<dbReference type="PROSITE" id="PS50280">
    <property type="entry name" value="SET"/>
    <property type="match status" value="1"/>
</dbReference>
<dbReference type="EnsemblPlants" id="Pp3c1_8530V3.1">
    <property type="protein sequence ID" value="Pp3c1_8530V3.1"/>
    <property type="gene ID" value="Pp3c1_8530"/>
</dbReference>
<dbReference type="InterPro" id="IPR036464">
    <property type="entry name" value="Rubisco_LSMT_subst-bd_sf"/>
</dbReference>
<keyword evidence="2" id="KW-0808">Transferase</keyword>
<dbReference type="RefSeq" id="XP_024396262.1">
    <property type="nucleotide sequence ID" value="XM_024540494.2"/>
</dbReference>
<dbReference type="InterPro" id="IPR001214">
    <property type="entry name" value="SET_dom"/>
</dbReference>
<dbReference type="InterPro" id="IPR050600">
    <property type="entry name" value="SETD3_SETD6_MTase"/>
</dbReference>
<reference evidence="5 7" key="1">
    <citation type="journal article" date="2008" name="Science">
        <title>The Physcomitrella genome reveals evolutionary insights into the conquest of land by plants.</title>
        <authorList>
            <person name="Rensing S."/>
            <person name="Lang D."/>
            <person name="Zimmer A."/>
            <person name="Terry A."/>
            <person name="Salamov A."/>
            <person name="Shapiro H."/>
            <person name="Nishiyama T."/>
            <person name="Perroud P.-F."/>
            <person name="Lindquist E."/>
            <person name="Kamisugi Y."/>
            <person name="Tanahashi T."/>
            <person name="Sakakibara K."/>
            <person name="Fujita T."/>
            <person name="Oishi K."/>
            <person name="Shin-I T."/>
            <person name="Kuroki Y."/>
            <person name="Toyoda A."/>
            <person name="Suzuki Y."/>
            <person name="Hashimoto A."/>
            <person name="Yamaguchi K."/>
            <person name="Sugano A."/>
            <person name="Kohara Y."/>
            <person name="Fujiyama A."/>
            <person name="Anterola A."/>
            <person name="Aoki S."/>
            <person name="Ashton N."/>
            <person name="Barbazuk W.B."/>
            <person name="Barker E."/>
            <person name="Bennetzen J."/>
            <person name="Bezanilla M."/>
            <person name="Blankenship R."/>
            <person name="Cho S.H."/>
            <person name="Dutcher S."/>
            <person name="Estelle M."/>
            <person name="Fawcett J.A."/>
            <person name="Gundlach H."/>
            <person name="Hanada K."/>
            <person name="Heyl A."/>
            <person name="Hicks K.A."/>
            <person name="Hugh J."/>
            <person name="Lohr M."/>
            <person name="Mayer K."/>
            <person name="Melkozernov A."/>
            <person name="Murata T."/>
            <person name="Nelson D."/>
            <person name="Pils B."/>
            <person name="Prigge M."/>
            <person name="Reiss B."/>
            <person name="Renner T."/>
            <person name="Rombauts S."/>
            <person name="Rushton P."/>
            <person name="Sanderfoot A."/>
            <person name="Schween G."/>
            <person name="Shiu S.-H."/>
            <person name="Stueber K."/>
            <person name="Theodoulou F.L."/>
            <person name="Tu H."/>
            <person name="Van de Peer Y."/>
            <person name="Verrier P.J."/>
            <person name="Waters E."/>
            <person name="Wood A."/>
            <person name="Yang L."/>
            <person name="Cove D."/>
            <person name="Cuming A."/>
            <person name="Hasebe M."/>
            <person name="Lucas S."/>
            <person name="Mishler D.B."/>
            <person name="Reski R."/>
            <person name="Grigoriev I."/>
            <person name="Quatrano R.S."/>
            <person name="Boore J.L."/>
        </authorList>
    </citation>
    <scope>NUCLEOTIDE SEQUENCE [LARGE SCALE GENOMIC DNA]</scope>
    <source>
        <strain evidence="6 7">cv. Gransden 2004</strain>
    </source>
</reference>
<dbReference type="OrthoDB" id="341421at2759"/>
<dbReference type="OMA" id="PDTVGKH"/>
<dbReference type="FunCoup" id="A0A2K1L7H0">
    <property type="interactions" value="546"/>
</dbReference>
<organism evidence="5">
    <name type="scientific">Physcomitrium patens</name>
    <name type="common">Spreading-leaved earth moss</name>
    <name type="synonym">Physcomitrella patens</name>
    <dbReference type="NCBI Taxonomy" id="3218"/>
    <lineage>
        <taxon>Eukaryota</taxon>
        <taxon>Viridiplantae</taxon>
        <taxon>Streptophyta</taxon>
        <taxon>Embryophyta</taxon>
        <taxon>Bryophyta</taxon>
        <taxon>Bryophytina</taxon>
        <taxon>Bryopsida</taxon>
        <taxon>Funariidae</taxon>
        <taxon>Funariales</taxon>
        <taxon>Funariaceae</taxon>
        <taxon>Physcomitrium</taxon>
    </lineage>
</organism>
<keyword evidence="7" id="KW-1185">Reference proteome</keyword>
<dbReference type="EMBL" id="ABEU02000001">
    <property type="protein sequence ID" value="PNR61973.1"/>
    <property type="molecule type" value="Genomic_DNA"/>
</dbReference>
<dbReference type="Gene3D" id="3.90.1420.10">
    <property type="entry name" value="Rubisco LSMT, substrate-binding domain"/>
    <property type="match status" value="1"/>
</dbReference>
<dbReference type="PANTHER" id="PTHR13271">
    <property type="entry name" value="UNCHARACTERIZED PUTATIVE METHYLTRANSFERASE"/>
    <property type="match status" value="1"/>
</dbReference>
<evidence type="ECO:0000313" key="6">
    <source>
        <dbReference type="EnsemblPlants" id="Pp3c1_8530V3.1"/>
    </source>
</evidence>
<keyword evidence="1" id="KW-0489">Methyltransferase</keyword>
<sequence length="442" mass="49467">MNLKVRPLMRRCFSTSVNTGEQNLITWVRREGGRVGALDQQGSQEGGWGLRTTEAVKAGDTLISLPPHLILSLETSNPLLLALFDRVPEELWTVKLGLKLLSEQTRFQMSQWWPYIQNLPKRFTVPIFYTSEEIQALQYLPLTHQVHKRIQFLNEFVAEVKPAIVGQAPQPGQPFNNYQILPHALAWAATAASSRAFQVHREGGGSSLLPLVDMCNHSFTPTGRLLQHSSESQSLPVLEVVAEKDLEKGENVVLNYGPLSNDILLLDYGFVMPKNPNDRVELRYDDQLLHMACLVAKVNIDSFKDPTTSQLALLTRLNLHGPSSSQMVTLGGTELVEGRLLAAVRVMHAQDPMELLDVDLEALQTWNQSPPLGVLNERKTIRTLIGLGMLALASFPTEIEEDQSELVKGDISENHRLAIQFRMLKKRLLLDTIKGLKARDPT</sequence>
<dbReference type="Proteomes" id="UP000006727">
    <property type="component" value="Chromosome 1"/>
</dbReference>
<dbReference type="InterPro" id="IPR046341">
    <property type="entry name" value="SET_dom_sf"/>
</dbReference>
<evidence type="ECO:0000313" key="5">
    <source>
        <dbReference type="EMBL" id="PNR61973.1"/>
    </source>
</evidence>
<reference evidence="6" key="3">
    <citation type="submission" date="2020-12" db="UniProtKB">
        <authorList>
            <consortium name="EnsemblPlants"/>
        </authorList>
    </citation>
    <scope>IDENTIFICATION</scope>
</reference>
<feature type="domain" description="SET" evidence="4">
    <location>
        <begin position="31"/>
        <end position="257"/>
    </location>
</feature>
<dbReference type="Gene3D" id="3.90.1410.10">
    <property type="entry name" value="set domain protein methyltransferase, domain 1"/>
    <property type="match status" value="1"/>
</dbReference>
<evidence type="ECO:0000256" key="3">
    <source>
        <dbReference type="ARBA" id="ARBA00022691"/>
    </source>
</evidence>